<keyword evidence="2" id="KW-1185">Reference proteome</keyword>
<organism evidence="1 2">
    <name type="scientific">Halapricum desulfuricans</name>
    <dbReference type="NCBI Taxonomy" id="2841257"/>
    <lineage>
        <taxon>Archaea</taxon>
        <taxon>Methanobacteriati</taxon>
        <taxon>Methanobacteriota</taxon>
        <taxon>Stenosarchaea group</taxon>
        <taxon>Halobacteria</taxon>
        <taxon>Halobacteriales</taxon>
        <taxon>Haloarculaceae</taxon>
        <taxon>Halapricum</taxon>
    </lineage>
</organism>
<reference evidence="1 2" key="1">
    <citation type="submission" date="2020-11" db="EMBL/GenBank/DDBJ databases">
        <title>Carbohydrate-dependent, anaerobic sulfur respiration: A novel catabolism in halophilic archaea.</title>
        <authorList>
            <person name="Sorokin D.Y."/>
            <person name="Messina E."/>
            <person name="Smedile F."/>
            <person name="La Cono V."/>
            <person name="Hallsworth J.E."/>
            <person name="Yakimov M.M."/>
        </authorList>
    </citation>
    <scope>NUCLEOTIDE SEQUENCE [LARGE SCALE GENOMIC DNA]</scope>
    <source>
        <strain evidence="1 2">HSR-Est</strain>
        <plasmid evidence="1 2">pHSR-Est01</plasmid>
    </source>
</reference>
<sequence>MLFAAVLVNTRRQPMSYQPSTSPANLPTNIVDTLNGYNQEQRQHVARYPEE</sequence>
<proteinExistence type="predicted"/>
<keyword evidence="1" id="KW-0614">Plasmid</keyword>
<evidence type="ECO:0000313" key="1">
    <source>
        <dbReference type="EMBL" id="QSG16400.1"/>
    </source>
</evidence>
<protein>
    <submittedName>
        <fullName evidence="1">Uncharacterized protein</fullName>
    </submittedName>
</protein>
<accession>A0A897NPF9</accession>
<name>A0A897NPF9_9EURY</name>
<dbReference type="EMBL" id="CP064792">
    <property type="protein sequence ID" value="QSG16400.1"/>
    <property type="molecule type" value="Genomic_DNA"/>
</dbReference>
<dbReference type="Proteomes" id="UP000663292">
    <property type="component" value="Plasmid pHSR-Est01"/>
</dbReference>
<geneLocation type="plasmid" evidence="1 2">
    <name>pHSR-Est01</name>
</geneLocation>
<gene>
    <name evidence="1" type="ORF">HSEST_3136</name>
</gene>
<dbReference type="AlphaFoldDB" id="A0A897NPF9"/>
<evidence type="ECO:0000313" key="2">
    <source>
        <dbReference type="Proteomes" id="UP000663292"/>
    </source>
</evidence>